<name>A0A251RWH7_HELAN</name>
<organism evidence="3 4">
    <name type="scientific">Helianthus annuus</name>
    <name type="common">Common sunflower</name>
    <dbReference type="NCBI Taxonomy" id="4232"/>
    <lineage>
        <taxon>Eukaryota</taxon>
        <taxon>Viridiplantae</taxon>
        <taxon>Streptophyta</taxon>
        <taxon>Embryophyta</taxon>
        <taxon>Tracheophyta</taxon>
        <taxon>Spermatophyta</taxon>
        <taxon>Magnoliopsida</taxon>
        <taxon>eudicotyledons</taxon>
        <taxon>Gunneridae</taxon>
        <taxon>Pentapetalae</taxon>
        <taxon>asterids</taxon>
        <taxon>campanulids</taxon>
        <taxon>Asterales</taxon>
        <taxon>Asteraceae</taxon>
        <taxon>Asteroideae</taxon>
        <taxon>Heliantheae alliance</taxon>
        <taxon>Heliantheae</taxon>
        <taxon>Helianthus</taxon>
    </lineage>
</organism>
<dbReference type="EMBL" id="CM007905">
    <property type="protein sequence ID" value="OTF90817.1"/>
    <property type="molecule type" value="Genomic_DNA"/>
</dbReference>
<dbReference type="EMBL" id="MNCJ02000331">
    <property type="protein sequence ID" value="KAF5758573.1"/>
    <property type="molecule type" value="Genomic_DNA"/>
</dbReference>
<dbReference type="InParanoid" id="A0A251RWH7"/>
<reference evidence="2 4" key="1">
    <citation type="journal article" date="2017" name="Nature">
        <title>The sunflower genome provides insights into oil metabolism, flowering and Asterid evolution.</title>
        <authorList>
            <person name="Badouin H."/>
            <person name="Gouzy J."/>
            <person name="Grassa C.J."/>
            <person name="Murat F."/>
            <person name="Staton S.E."/>
            <person name="Cottret L."/>
            <person name="Lelandais-Briere C."/>
            <person name="Owens G.L."/>
            <person name="Carrere S."/>
            <person name="Mayjonade B."/>
            <person name="Legrand L."/>
            <person name="Gill N."/>
            <person name="Kane N.C."/>
            <person name="Bowers J.E."/>
            <person name="Hubner S."/>
            <person name="Bellec A."/>
            <person name="Berard A."/>
            <person name="Berges H."/>
            <person name="Blanchet N."/>
            <person name="Boniface M.C."/>
            <person name="Brunel D."/>
            <person name="Catrice O."/>
            <person name="Chaidir N."/>
            <person name="Claudel C."/>
            <person name="Donnadieu C."/>
            <person name="Faraut T."/>
            <person name="Fievet G."/>
            <person name="Helmstetter N."/>
            <person name="King M."/>
            <person name="Knapp S.J."/>
            <person name="Lai Z."/>
            <person name="Le Paslier M.C."/>
            <person name="Lippi Y."/>
            <person name="Lorenzon L."/>
            <person name="Mandel J.R."/>
            <person name="Marage G."/>
            <person name="Marchand G."/>
            <person name="Marquand E."/>
            <person name="Bret-Mestries E."/>
            <person name="Morien E."/>
            <person name="Nambeesan S."/>
            <person name="Nguyen T."/>
            <person name="Pegot-Espagnet P."/>
            <person name="Pouilly N."/>
            <person name="Raftis F."/>
            <person name="Sallet E."/>
            <person name="Schiex T."/>
            <person name="Thomas J."/>
            <person name="Vandecasteele C."/>
            <person name="Vares D."/>
            <person name="Vear F."/>
            <person name="Vautrin S."/>
            <person name="Crespi M."/>
            <person name="Mangin B."/>
            <person name="Burke J.M."/>
            <person name="Salse J."/>
            <person name="Munos S."/>
            <person name="Vincourt P."/>
            <person name="Rieseberg L.H."/>
            <person name="Langlade N.B."/>
        </authorList>
    </citation>
    <scope>NUCLEOTIDE SEQUENCE [LARGE SCALE GENOMIC DNA]</scope>
    <source>
        <strain evidence="4">cv. SF193</strain>
        <tissue evidence="2">Leaves</tissue>
    </source>
</reference>
<keyword evidence="4" id="KW-1185">Reference proteome</keyword>
<reference evidence="3" key="2">
    <citation type="submission" date="2017-02" db="EMBL/GenBank/DDBJ databases">
        <title>Sunflower complete genome.</title>
        <authorList>
            <person name="Langlade N."/>
            <person name="Munos S."/>
        </authorList>
    </citation>
    <scope>NUCLEOTIDE SEQUENCE [LARGE SCALE GENOMIC DNA]</scope>
    <source>
        <tissue evidence="3">Leaves</tissue>
    </source>
</reference>
<proteinExistence type="predicted"/>
<accession>A0A251RWH7</accession>
<keyword evidence="1" id="KW-0812">Transmembrane</keyword>
<dbReference type="Gramene" id="mRNA:HanXRQr2_Chr16g0730771">
    <property type="protein sequence ID" value="mRNA:HanXRQr2_Chr16g0730771"/>
    <property type="gene ID" value="HanXRQr2_Chr16g0730771"/>
</dbReference>
<keyword evidence="1" id="KW-0472">Membrane</keyword>
<gene>
    <name evidence="3" type="ORF">HannXRQ_Chr16g0503741</name>
    <name evidence="2" type="ORF">HanXRQr2_Chr16g0730771</name>
</gene>
<protein>
    <submittedName>
        <fullName evidence="3">Uncharacterized protein</fullName>
    </submittedName>
</protein>
<dbReference type="Proteomes" id="UP000215914">
    <property type="component" value="Chromosome 16"/>
</dbReference>
<reference evidence="2" key="3">
    <citation type="submission" date="2020-06" db="EMBL/GenBank/DDBJ databases">
        <title>Helianthus annuus Genome sequencing and assembly Release 2.</title>
        <authorList>
            <person name="Gouzy J."/>
            <person name="Langlade N."/>
            <person name="Munos S."/>
        </authorList>
    </citation>
    <scope>NUCLEOTIDE SEQUENCE</scope>
    <source>
        <tissue evidence="2">Leaves</tissue>
    </source>
</reference>
<dbReference type="AlphaFoldDB" id="A0A251RWH7"/>
<sequence length="91" mass="10311">MEEYCYDGPAVIVQVLCSTSLILLKFFEDSDWMAFACLYLLCLRMECALMMVILKISNLSLAIYLDRCFSYGGCSSTIVATTYPSLHRILD</sequence>
<evidence type="ECO:0000256" key="1">
    <source>
        <dbReference type="SAM" id="Phobius"/>
    </source>
</evidence>
<keyword evidence="1" id="KW-1133">Transmembrane helix</keyword>
<evidence type="ECO:0000313" key="4">
    <source>
        <dbReference type="Proteomes" id="UP000215914"/>
    </source>
</evidence>
<evidence type="ECO:0000313" key="3">
    <source>
        <dbReference type="EMBL" id="OTF90817.1"/>
    </source>
</evidence>
<feature type="transmembrane region" description="Helical" evidence="1">
    <location>
        <begin position="32"/>
        <end position="54"/>
    </location>
</feature>
<evidence type="ECO:0000313" key="2">
    <source>
        <dbReference type="EMBL" id="KAF5758573.1"/>
    </source>
</evidence>